<reference evidence="6" key="1">
    <citation type="submission" date="2023-07" db="EMBL/GenBank/DDBJ databases">
        <title>A draft genome of Kazachstania heterogenica Y-27499.</title>
        <authorList>
            <person name="Donic C."/>
            <person name="Kralova J.S."/>
            <person name="Fidel L."/>
            <person name="Ben-Dor S."/>
            <person name="Jung S."/>
        </authorList>
    </citation>
    <scope>NUCLEOTIDE SEQUENCE [LARGE SCALE GENOMIC DNA]</scope>
    <source>
        <strain evidence="6">Y27499</strain>
    </source>
</reference>
<keyword evidence="6" id="KW-1185">Reference proteome</keyword>
<dbReference type="GO" id="GO:0000324">
    <property type="term" value="C:fungal-type vacuole"/>
    <property type="evidence" value="ECO:0007669"/>
    <property type="project" value="TreeGrafter"/>
</dbReference>
<evidence type="ECO:0000259" key="4">
    <source>
        <dbReference type="PROSITE" id="PS50072"/>
    </source>
</evidence>
<proteinExistence type="predicted"/>
<feature type="domain" description="PPIase cyclophilin-type" evidence="4">
    <location>
        <begin position="57"/>
        <end position="228"/>
    </location>
</feature>
<dbReference type="Gene3D" id="2.40.100.10">
    <property type="entry name" value="Cyclophilin-like"/>
    <property type="match status" value="1"/>
</dbReference>
<dbReference type="PANTHER" id="PTHR11071">
    <property type="entry name" value="PEPTIDYL-PROLYL CIS-TRANS ISOMERASE"/>
    <property type="match status" value="1"/>
</dbReference>
<evidence type="ECO:0000256" key="1">
    <source>
        <dbReference type="ARBA" id="ARBA00000971"/>
    </source>
</evidence>
<feature type="chain" id="PRO_5042817308" description="PPIase cyclophilin-type domain-containing protein" evidence="3">
    <location>
        <begin position="25"/>
        <end position="327"/>
    </location>
</feature>
<gene>
    <name evidence="5" type="ORF">RI543_003906</name>
</gene>
<evidence type="ECO:0000313" key="5">
    <source>
        <dbReference type="EMBL" id="KAK5778247.1"/>
    </source>
</evidence>
<keyword evidence="2" id="KW-0812">Transmembrane</keyword>
<dbReference type="GO" id="GO:0016018">
    <property type="term" value="F:cyclosporin A binding"/>
    <property type="evidence" value="ECO:0007669"/>
    <property type="project" value="TreeGrafter"/>
</dbReference>
<dbReference type="PANTHER" id="PTHR11071:SF568">
    <property type="entry name" value="PEPTIDYL-PROLYL CIS-TRANS ISOMERASE CPR4-RELATED"/>
    <property type="match status" value="1"/>
</dbReference>
<dbReference type="PRINTS" id="PR00153">
    <property type="entry name" value="CSAPPISMRASE"/>
</dbReference>
<evidence type="ECO:0000256" key="3">
    <source>
        <dbReference type="SAM" id="SignalP"/>
    </source>
</evidence>
<dbReference type="Proteomes" id="UP001306508">
    <property type="component" value="Unassembled WGS sequence"/>
</dbReference>
<accession>A0AAN8A685</accession>
<dbReference type="PROSITE" id="PS50072">
    <property type="entry name" value="CSA_PPIASE_2"/>
    <property type="match status" value="1"/>
</dbReference>
<keyword evidence="3" id="KW-0732">Signal</keyword>
<name>A0AAN8A685_9SACH</name>
<organism evidence="5 6">
    <name type="scientific">Arxiozyma heterogenica</name>
    <dbReference type="NCBI Taxonomy" id="278026"/>
    <lineage>
        <taxon>Eukaryota</taxon>
        <taxon>Fungi</taxon>
        <taxon>Dikarya</taxon>
        <taxon>Ascomycota</taxon>
        <taxon>Saccharomycotina</taxon>
        <taxon>Saccharomycetes</taxon>
        <taxon>Saccharomycetales</taxon>
        <taxon>Saccharomycetaceae</taxon>
        <taxon>Arxiozyma</taxon>
    </lineage>
</organism>
<evidence type="ECO:0000313" key="6">
    <source>
        <dbReference type="Proteomes" id="UP001306508"/>
    </source>
</evidence>
<comment type="catalytic activity">
    <reaction evidence="1">
        <text>[protein]-peptidylproline (omega=180) = [protein]-peptidylproline (omega=0)</text>
        <dbReference type="Rhea" id="RHEA:16237"/>
        <dbReference type="Rhea" id="RHEA-COMP:10747"/>
        <dbReference type="Rhea" id="RHEA-COMP:10748"/>
        <dbReference type="ChEBI" id="CHEBI:83833"/>
        <dbReference type="ChEBI" id="CHEBI:83834"/>
        <dbReference type="EC" id="5.2.1.8"/>
    </reaction>
</comment>
<comment type="caution">
    <text evidence="5">The sequence shown here is derived from an EMBL/GenBank/DDBJ whole genome shotgun (WGS) entry which is preliminary data.</text>
</comment>
<feature type="signal peptide" evidence="3">
    <location>
        <begin position="1"/>
        <end position="24"/>
    </location>
</feature>
<dbReference type="AlphaFoldDB" id="A0AAN8A685"/>
<dbReference type="SUPFAM" id="SSF50891">
    <property type="entry name" value="Cyclophilin-like"/>
    <property type="match status" value="1"/>
</dbReference>
<dbReference type="GO" id="GO:0003755">
    <property type="term" value="F:peptidyl-prolyl cis-trans isomerase activity"/>
    <property type="evidence" value="ECO:0007669"/>
    <property type="project" value="UniProtKB-EC"/>
</dbReference>
<dbReference type="InterPro" id="IPR002130">
    <property type="entry name" value="Cyclophilin-type_PPIase_dom"/>
</dbReference>
<dbReference type="Pfam" id="PF00160">
    <property type="entry name" value="Pro_isomerase"/>
    <property type="match status" value="1"/>
</dbReference>
<dbReference type="EMBL" id="JAWIZZ010000053">
    <property type="protein sequence ID" value="KAK5778247.1"/>
    <property type="molecule type" value="Genomic_DNA"/>
</dbReference>
<feature type="transmembrane region" description="Helical" evidence="2">
    <location>
        <begin position="287"/>
        <end position="305"/>
    </location>
</feature>
<evidence type="ECO:0000256" key="2">
    <source>
        <dbReference type="SAM" id="Phobius"/>
    </source>
</evidence>
<keyword evidence="2" id="KW-1133">Transmembrane helix</keyword>
<sequence>MLSFHHLFVKLLFAFIISPFFVNGAPTNDVKQFTLDTNKVYPPDPPSSVHVVMAFKYFDEVLQRERVVDFTIALFNTLTPKATKNFQMMSNGFKVITNPKEPEKILFVTYKDTPVYKLIPGVQVEAGVIFSEFPFCLYGQKFEDESFALKHDRPGRVSLVSTGPDTNESKFIIGLDANGAPEKNGKNVIFGQVVSGLEDLINAMNHVKIDANKKNAPEKPMVINYSVVDELKIANIDEMAREWEANVKAFEQGDHSKGFRFKSKKIKNKQSNNKNTKGSKYDQMNHTVAKIFILFVLLTFFYVLMRYKNKIISYLPLNKHETSIRSD</sequence>
<dbReference type="GO" id="GO:0006457">
    <property type="term" value="P:protein folding"/>
    <property type="evidence" value="ECO:0007669"/>
    <property type="project" value="TreeGrafter"/>
</dbReference>
<keyword evidence="2" id="KW-0472">Membrane</keyword>
<dbReference type="InterPro" id="IPR029000">
    <property type="entry name" value="Cyclophilin-like_dom_sf"/>
</dbReference>
<protein>
    <recommendedName>
        <fullName evidence="4">PPIase cyclophilin-type domain-containing protein</fullName>
    </recommendedName>
</protein>
<dbReference type="GO" id="GO:0005783">
    <property type="term" value="C:endoplasmic reticulum"/>
    <property type="evidence" value="ECO:0007669"/>
    <property type="project" value="TreeGrafter"/>
</dbReference>